<organism evidence="1 2">
    <name type="scientific">Rossellomorea vietnamensis</name>
    <dbReference type="NCBI Taxonomy" id="218284"/>
    <lineage>
        <taxon>Bacteria</taxon>
        <taxon>Bacillati</taxon>
        <taxon>Bacillota</taxon>
        <taxon>Bacilli</taxon>
        <taxon>Bacillales</taxon>
        <taxon>Bacillaceae</taxon>
        <taxon>Rossellomorea</taxon>
    </lineage>
</organism>
<sequence length="303" mass="34926">MKKLILIPLVVGLISGVTLTTQNPMKQAHSHLDTTKKVRYFDAGELNTEIDQLISPVESSEYVIKARLLDKKPANSDGSLYEYKFSVLETLKGEMTENEINVFESGFEFSEEILDSIGERLLFETGSDYYLFLESWEDEYYPTTIYTNVFKDAIIKVEDELIYQTEMFGKLNNEAELVNKIDTYMKKSNNKIKKIHKKIKNKAKDINELSSLSDYIGIVKPIEVIQENDYIKVVRVSITKNIIGKLQKDSLVYLPNDVDVNQEYLIFGNLEEGVLKINTREDSIYEKGTEEFDKVYNDISNLQ</sequence>
<proteinExistence type="predicted"/>
<protein>
    <submittedName>
        <fullName evidence="1">Uncharacterized protein</fullName>
    </submittedName>
</protein>
<dbReference type="AlphaFoldDB" id="A0A5D4M8N2"/>
<comment type="caution">
    <text evidence="1">The sequence shown here is derived from an EMBL/GenBank/DDBJ whole genome shotgun (WGS) entry which is preliminary data.</text>
</comment>
<gene>
    <name evidence="1" type="ORF">FZC84_15375</name>
</gene>
<dbReference type="RefSeq" id="WP_148954480.1">
    <property type="nucleotide sequence ID" value="NZ_VTEG01000012.1"/>
</dbReference>
<name>A0A5D4M8N2_9BACI</name>
<dbReference type="Proteomes" id="UP000325182">
    <property type="component" value="Unassembled WGS sequence"/>
</dbReference>
<accession>A0A5D4M8N2</accession>
<reference evidence="1 2" key="1">
    <citation type="submission" date="2019-08" db="EMBL/GenBank/DDBJ databases">
        <title>Bacillus genomes from the desert of Cuatro Cienegas, Coahuila.</title>
        <authorList>
            <person name="Olmedo-Alvarez G."/>
        </authorList>
    </citation>
    <scope>NUCLEOTIDE SEQUENCE [LARGE SCALE GENOMIC DNA]</scope>
    <source>
        <strain evidence="1 2">CH128b_4D</strain>
    </source>
</reference>
<dbReference type="EMBL" id="VTEG01000012">
    <property type="protein sequence ID" value="TYR98289.1"/>
    <property type="molecule type" value="Genomic_DNA"/>
</dbReference>
<evidence type="ECO:0000313" key="2">
    <source>
        <dbReference type="Proteomes" id="UP000325182"/>
    </source>
</evidence>
<evidence type="ECO:0000313" key="1">
    <source>
        <dbReference type="EMBL" id="TYR98289.1"/>
    </source>
</evidence>